<dbReference type="GO" id="GO:0003677">
    <property type="term" value="F:DNA binding"/>
    <property type="evidence" value="ECO:0007669"/>
    <property type="project" value="UniProtKB-KW"/>
</dbReference>
<dbReference type="GO" id="GO:0030170">
    <property type="term" value="F:pyridoxal phosphate binding"/>
    <property type="evidence" value="ECO:0007669"/>
    <property type="project" value="InterPro"/>
</dbReference>
<dbReference type="InterPro" id="IPR004839">
    <property type="entry name" value="Aminotransferase_I/II_large"/>
</dbReference>
<dbReference type="SMART" id="SM00345">
    <property type="entry name" value="HTH_GNTR"/>
    <property type="match status" value="1"/>
</dbReference>
<dbReference type="Pfam" id="PF00392">
    <property type="entry name" value="GntR"/>
    <property type="match status" value="1"/>
</dbReference>
<dbReference type="STRING" id="511.UZ73_14985"/>
<dbReference type="Gene3D" id="3.40.640.10">
    <property type="entry name" value="Type I PLP-dependent aspartate aminotransferase-like (Major domain)"/>
    <property type="match status" value="1"/>
</dbReference>
<dbReference type="RefSeq" id="WP_086061425.1">
    <property type="nucleotide sequence ID" value="NZ_MSZP01000012.1"/>
</dbReference>
<dbReference type="InterPro" id="IPR036390">
    <property type="entry name" value="WH_DNA-bd_sf"/>
</dbReference>
<dbReference type="PROSITE" id="PS50949">
    <property type="entry name" value="HTH_GNTR"/>
    <property type="match status" value="1"/>
</dbReference>
<dbReference type="Proteomes" id="UP000245216">
    <property type="component" value="Unassembled WGS sequence"/>
</dbReference>
<gene>
    <name evidence="7" type="ORF">DF183_19460</name>
</gene>
<dbReference type="InterPro" id="IPR051446">
    <property type="entry name" value="HTH_trans_reg/aminotransferase"/>
</dbReference>
<dbReference type="CDD" id="cd00609">
    <property type="entry name" value="AAT_like"/>
    <property type="match status" value="1"/>
</dbReference>
<accession>A0A2U2BEU8</accession>
<keyword evidence="2" id="KW-0663">Pyridoxal phosphate</keyword>
<sequence length="478" mass="53008">MEWLDWQPVRGSDVTLSDQLVAWVQQALHFRYRGGSRLPSVRRLAQSAGVSTHTVVAAYDKLMALGLVESRPGSGFFVRVRSPRRLRSESLHVEKNEPRKIDVNWMLNSFMGQSDSAGIPRQWLDNEMILAALRQVSRSAGSNLLGYGHSHGYRPLRQHIAGQLEDSGIQADPDTQLLLCSGVTQALDLLLRHWLRPGDAVVVEDPAWYLLFARLAVVDVRVLSVPRRADGPDLAVLEQLAREHRPRLVILNTVVHNPTGFSLSPAVAHGILTLAQTWDFHIIEDDTYSELHANPACRLAQLDQLNRVTLVGGYSKVMAAGLRVAYMAAAPELLQALVNLKMLAGLTSPELGERVIHRVLIDGPYRKHLERLRRHADADRHRTLEQLAHVGLAPDAPPQAGMFVWVDTGVDTESLVRALGRPGHLLVPGALFSPQQQPSTYMRINVSLGDDAQFWQDFARCLRSAKQSSSPVPSEVAL</sequence>
<reference evidence="7 8" key="1">
    <citation type="submission" date="2018-05" db="EMBL/GenBank/DDBJ databases">
        <title>Genome Sequence of an Efficient Indole-Degrading Bacterium, Alcaligenes sp.YBY.</title>
        <authorList>
            <person name="Yang B."/>
        </authorList>
    </citation>
    <scope>NUCLEOTIDE SEQUENCE [LARGE SCALE GENOMIC DNA]</scope>
    <source>
        <strain evidence="7 8">YBY</strain>
    </source>
</reference>
<dbReference type="InterPro" id="IPR036388">
    <property type="entry name" value="WH-like_DNA-bd_sf"/>
</dbReference>
<comment type="similarity">
    <text evidence="1">In the C-terminal section; belongs to the class-I pyridoxal-phosphate-dependent aminotransferase family.</text>
</comment>
<dbReference type="InterPro" id="IPR000524">
    <property type="entry name" value="Tscrpt_reg_HTH_GntR"/>
</dbReference>
<evidence type="ECO:0000313" key="8">
    <source>
        <dbReference type="Proteomes" id="UP000245216"/>
    </source>
</evidence>
<dbReference type="PANTHER" id="PTHR46577">
    <property type="entry name" value="HTH-TYPE TRANSCRIPTIONAL REGULATORY PROTEIN GABR"/>
    <property type="match status" value="1"/>
</dbReference>
<dbReference type="AlphaFoldDB" id="A0A2U2BEU8"/>
<evidence type="ECO:0000256" key="5">
    <source>
        <dbReference type="ARBA" id="ARBA00023163"/>
    </source>
</evidence>
<evidence type="ECO:0000256" key="3">
    <source>
        <dbReference type="ARBA" id="ARBA00023015"/>
    </source>
</evidence>
<keyword evidence="3" id="KW-0805">Transcription regulation</keyword>
<keyword evidence="4" id="KW-0238">DNA-binding</keyword>
<dbReference type="SUPFAM" id="SSF46785">
    <property type="entry name" value="Winged helix' DNA-binding domain"/>
    <property type="match status" value="1"/>
</dbReference>
<keyword evidence="5" id="KW-0804">Transcription</keyword>
<dbReference type="CDD" id="cd07377">
    <property type="entry name" value="WHTH_GntR"/>
    <property type="match status" value="1"/>
</dbReference>
<organism evidence="7 8">
    <name type="scientific">Alcaligenes faecalis</name>
    <dbReference type="NCBI Taxonomy" id="511"/>
    <lineage>
        <taxon>Bacteria</taxon>
        <taxon>Pseudomonadati</taxon>
        <taxon>Pseudomonadota</taxon>
        <taxon>Betaproteobacteria</taxon>
        <taxon>Burkholderiales</taxon>
        <taxon>Alcaligenaceae</taxon>
        <taxon>Alcaligenes</taxon>
    </lineage>
</organism>
<dbReference type="EMBL" id="QEXO01000006">
    <property type="protein sequence ID" value="PWE12507.1"/>
    <property type="molecule type" value="Genomic_DNA"/>
</dbReference>
<evidence type="ECO:0000259" key="6">
    <source>
        <dbReference type="PROSITE" id="PS50949"/>
    </source>
</evidence>
<dbReference type="Gene3D" id="1.10.10.10">
    <property type="entry name" value="Winged helix-like DNA-binding domain superfamily/Winged helix DNA-binding domain"/>
    <property type="match status" value="1"/>
</dbReference>
<dbReference type="GO" id="GO:0003700">
    <property type="term" value="F:DNA-binding transcription factor activity"/>
    <property type="evidence" value="ECO:0007669"/>
    <property type="project" value="InterPro"/>
</dbReference>
<feature type="domain" description="HTH gntR-type" evidence="6">
    <location>
        <begin position="14"/>
        <end position="81"/>
    </location>
</feature>
<dbReference type="Pfam" id="PF00155">
    <property type="entry name" value="Aminotran_1_2"/>
    <property type="match status" value="1"/>
</dbReference>
<evidence type="ECO:0000256" key="1">
    <source>
        <dbReference type="ARBA" id="ARBA00005384"/>
    </source>
</evidence>
<dbReference type="SUPFAM" id="SSF53383">
    <property type="entry name" value="PLP-dependent transferases"/>
    <property type="match status" value="1"/>
</dbReference>
<dbReference type="InterPro" id="IPR015422">
    <property type="entry name" value="PyrdxlP-dep_Trfase_small"/>
</dbReference>
<proteinExistence type="inferred from homology"/>
<comment type="caution">
    <text evidence="7">The sequence shown here is derived from an EMBL/GenBank/DDBJ whole genome shotgun (WGS) entry which is preliminary data.</text>
</comment>
<dbReference type="InterPro" id="IPR015424">
    <property type="entry name" value="PyrdxlP-dep_Trfase"/>
</dbReference>
<dbReference type="GO" id="GO:0008483">
    <property type="term" value="F:transaminase activity"/>
    <property type="evidence" value="ECO:0007669"/>
    <property type="project" value="UniProtKB-KW"/>
</dbReference>
<protein>
    <submittedName>
        <fullName evidence="7">PLP-dependent aminotransferase family protein</fullName>
    </submittedName>
</protein>
<name>A0A2U2BEU8_ALCFA</name>
<dbReference type="Gene3D" id="3.90.1150.10">
    <property type="entry name" value="Aspartate Aminotransferase, domain 1"/>
    <property type="match status" value="1"/>
</dbReference>
<dbReference type="InterPro" id="IPR015421">
    <property type="entry name" value="PyrdxlP-dep_Trfase_major"/>
</dbReference>
<evidence type="ECO:0000313" key="7">
    <source>
        <dbReference type="EMBL" id="PWE12507.1"/>
    </source>
</evidence>
<reference evidence="7 8" key="2">
    <citation type="submission" date="2018-05" db="EMBL/GenBank/DDBJ databases">
        <authorList>
            <person name="Lanie J.A."/>
            <person name="Ng W.-L."/>
            <person name="Kazmierczak K.M."/>
            <person name="Andrzejewski T.M."/>
            <person name="Davidsen T.M."/>
            <person name="Wayne K.J."/>
            <person name="Tettelin H."/>
            <person name="Glass J.I."/>
            <person name="Rusch D."/>
            <person name="Podicherti R."/>
            <person name="Tsui H.-C.T."/>
            <person name="Winkler M.E."/>
        </authorList>
    </citation>
    <scope>NUCLEOTIDE SEQUENCE [LARGE SCALE GENOMIC DNA]</scope>
    <source>
        <strain evidence="7 8">YBY</strain>
    </source>
</reference>
<keyword evidence="7" id="KW-0808">Transferase</keyword>
<evidence type="ECO:0000256" key="2">
    <source>
        <dbReference type="ARBA" id="ARBA00022898"/>
    </source>
</evidence>
<evidence type="ECO:0000256" key="4">
    <source>
        <dbReference type="ARBA" id="ARBA00023125"/>
    </source>
</evidence>
<dbReference type="PANTHER" id="PTHR46577:SF2">
    <property type="entry name" value="TRANSCRIPTIONAL REGULATORY PROTEIN"/>
    <property type="match status" value="1"/>
</dbReference>
<keyword evidence="7" id="KW-0032">Aminotransferase</keyword>